<name>A0ABT1PPN2_9ACTN</name>
<reference evidence="2" key="1">
    <citation type="submission" date="2022-06" db="EMBL/GenBank/DDBJ databases">
        <title>Draft genome sequence of Streptomyces sp. RB6PN25 isolated from peat swamp forest in Thailand.</title>
        <authorList>
            <person name="Duangmal K."/>
            <person name="Klaysubun C."/>
        </authorList>
    </citation>
    <scope>NUCLEOTIDE SEQUENCE</scope>
    <source>
        <strain evidence="2">RB6PN25</strain>
    </source>
</reference>
<dbReference type="RefSeq" id="WP_255917927.1">
    <property type="nucleotide sequence ID" value="NZ_JANFNG010000001.1"/>
</dbReference>
<feature type="domain" description="Zinc finger CGNR" evidence="1">
    <location>
        <begin position="157"/>
        <end position="199"/>
    </location>
</feature>
<gene>
    <name evidence="2" type="ORF">NGB36_00150</name>
</gene>
<evidence type="ECO:0000313" key="2">
    <source>
        <dbReference type="EMBL" id="MCQ4079073.1"/>
    </source>
</evidence>
<organism evidence="2 3">
    <name type="scientific">Streptomyces humicola</name>
    <dbReference type="NCBI Taxonomy" id="2953240"/>
    <lineage>
        <taxon>Bacteria</taxon>
        <taxon>Bacillati</taxon>
        <taxon>Actinomycetota</taxon>
        <taxon>Actinomycetes</taxon>
        <taxon>Kitasatosporales</taxon>
        <taxon>Streptomycetaceae</taxon>
        <taxon>Streptomyces</taxon>
    </lineage>
</organism>
<sequence length="201" mass="21899">MSAGVSTPRTRNTARLRELRFDGGTLSLNLIATVGRRPSSPIERLDGLDRLGAWCEGVNLALDPDDATPALVTALHDLRSAAYDVVVAYLHSRTPQPESVDLVNRLAQVEPPAPRLRIGRDGLPESGGSPRLAAPALLSVIARDAITLITAPDLRGRLRECDSEICRMIYLDTAQGKPRKWCSMQRCGNSAKAARHRGRFQ</sequence>
<comment type="caution">
    <text evidence="2">The sequence shown here is derived from an EMBL/GenBank/DDBJ whole genome shotgun (WGS) entry which is preliminary data.</text>
</comment>
<dbReference type="Gene3D" id="1.10.3300.10">
    <property type="entry name" value="Jann2411-like domain"/>
    <property type="match status" value="1"/>
</dbReference>
<evidence type="ECO:0000259" key="1">
    <source>
        <dbReference type="Pfam" id="PF11706"/>
    </source>
</evidence>
<dbReference type="EMBL" id="JANFNG010000001">
    <property type="protein sequence ID" value="MCQ4079073.1"/>
    <property type="molecule type" value="Genomic_DNA"/>
</dbReference>
<proteinExistence type="predicted"/>
<dbReference type="SUPFAM" id="SSF160904">
    <property type="entry name" value="Jann2411-like"/>
    <property type="match status" value="1"/>
</dbReference>
<protein>
    <submittedName>
        <fullName evidence="2">ABATE domain-containing protein</fullName>
    </submittedName>
</protein>
<dbReference type="InterPro" id="IPR021005">
    <property type="entry name" value="Znf_CGNR"/>
</dbReference>
<accession>A0ABT1PPN2</accession>
<dbReference type="PANTHER" id="PTHR35525:SF3">
    <property type="entry name" value="BLL6575 PROTEIN"/>
    <property type="match status" value="1"/>
</dbReference>
<dbReference type="PANTHER" id="PTHR35525">
    <property type="entry name" value="BLL6575 PROTEIN"/>
    <property type="match status" value="1"/>
</dbReference>
<keyword evidence="3" id="KW-1185">Reference proteome</keyword>
<dbReference type="Pfam" id="PF11706">
    <property type="entry name" value="zf-CGNR"/>
    <property type="match status" value="1"/>
</dbReference>
<dbReference type="Pfam" id="PF07336">
    <property type="entry name" value="ABATE"/>
    <property type="match status" value="1"/>
</dbReference>
<dbReference type="InterPro" id="IPR023286">
    <property type="entry name" value="ABATE_dom_sf"/>
</dbReference>
<dbReference type="InterPro" id="IPR010852">
    <property type="entry name" value="ABATE"/>
</dbReference>
<evidence type="ECO:0000313" key="3">
    <source>
        <dbReference type="Proteomes" id="UP001057702"/>
    </source>
</evidence>
<dbReference type="Proteomes" id="UP001057702">
    <property type="component" value="Unassembled WGS sequence"/>
</dbReference>